<dbReference type="Gene3D" id="1.10.443.10">
    <property type="entry name" value="Intergrase catalytic core"/>
    <property type="match status" value="1"/>
</dbReference>
<evidence type="ECO:0000256" key="3">
    <source>
        <dbReference type="ARBA" id="ARBA00023172"/>
    </source>
</evidence>
<keyword evidence="1" id="KW-0229">DNA integration</keyword>
<dbReference type="RefSeq" id="WP_149082643.1">
    <property type="nucleotide sequence ID" value="NZ_VTAW01000028.1"/>
</dbReference>
<feature type="compositionally biased region" description="Basic and acidic residues" evidence="5">
    <location>
        <begin position="321"/>
        <end position="332"/>
    </location>
</feature>
<sequence>MRQELEDIAPQDALDDYLDDREVEGAAEWTLYAHKSRLGHFVEWCEEKGIESMADLRSSHMRKYRKWRKDEGDIKKVTLKTQMDTLRVFVKWCEDFNHAPEELHTSVRSPKLAKGDNVREETIDGDICMDILGQLRKYHYATRKHIVFELIWHTTMRRGAIHSLDVDDFDREDQQLKIRHRPKEGTTLKKKGESERIINLSDKMTEVLADWVDDQRPDVVDEYDRRPLIATEHGRAHLTTISSDIYWVTRPGFRGEDCGCGDECPATCANNAYACEDSVSPHTVRSASITYHLDQGWLIDLVADRADNTADVIKKHYDAANEEEQAQRRKEFMGLLEEEDEEDKDDEGEDGAPTATAD</sequence>
<dbReference type="EMBL" id="VTAW01000028">
    <property type="protein sequence ID" value="TYT60876.1"/>
    <property type="molecule type" value="Genomic_DNA"/>
</dbReference>
<dbReference type="InterPro" id="IPR013762">
    <property type="entry name" value="Integrase-like_cat_sf"/>
</dbReference>
<dbReference type="PROSITE" id="PS51900">
    <property type="entry name" value="CB"/>
    <property type="match status" value="1"/>
</dbReference>
<protein>
    <submittedName>
        <fullName evidence="8">Tyrosine-type recombinase/integrase</fullName>
    </submittedName>
</protein>
<dbReference type="PANTHER" id="PTHR30349:SF41">
    <property type="entry name" value="INTEGRASE_RECOMBINASE PROTEIN MJ0367-RELATED"/>
    <property type="match status" value="1"/>
</dbReference>
<evidence type="ECO:0000313" key="8">
    <source>
        <dbReference type="EMBL" id="TYT60876.1"/>
    </source>
</evidence>
<accession>A0A5D5AGN9</accession>
<organism evidence="8 9">
    <name type="scientific">Natrialba swarupiae</name>
    <dbReference type="NCBI Taxonomy" id="2448032"/>
    <lineage>
        <taxon>Archaea</taxon>
        <taxon>Methanobacteriati</taxon>
        <taxon>Methanobacteriota</taxon>
        <taxon>Stenosarchaea group</taxon>
        <taxon>Halobacteria</taxon>
        <taxon>Halobacteriales</taxon>
        <taxon>Natrialbaceae</taxon>
        <taxon>Natrialba</taxon>
    </lineage>
</organism>
<dbReference type="InterPro" id="IPR050090">
    <property type="entry name" value="Tyrosine_recombinase_XerCD"/>
</dbReference>
<evidence type="ECO:0000313" key="9">
    <source>
        <dbReference type="Proteomes" id="UP000324104"/>
    </source>
</evidence>
<feature type="domain" description="Core-binding (CB)" evidence="7">
    <location>
        <begin position="8"/>
        <end position="94"/>
    </location>
</feature>
<dbReference type="InterPro" id="IPR044068">
    <property type="entry name" value="CB"/>
</dbReference>
<dbReference type="PROSITE" id="PS51898">
    <property type="entry name" value="TYR_RECOMBINASE"/>
    <property type="match status" value="1"/>
</dbReference>
<comment type="caution">
    <text evidence="8">The sequence shown here is derived from an EMBL/GenBank/DDBJ whole genome shotgun (WGS) entry which is preliminary data.</text>
</comment>
<dbReference type="InterPro" id="IPR010998">
    <property type="entry name" value="Integrase_recombinase_N"/>
</dbReference>
<evidence type="ECO:0000256" key="5">
    <source>
        <dbReference type="SAM" id="MobiDB-lite"/>
    </source>
</evidence>
<dbReference type="GO" id="GO:0015074">
    <property type="term" value="P:DNA integration"/>
    <property type="evidence" value="ECO:0007669"/>
    <property type="project" value="UniProtKB-KW"/>
</dbReference>
<dbReference type="PANTHER" id="PTHR30349">
    <property type="entry name" value="PHAGE INTEGRASE-RELATED"/>
    <property type="match status" value="1"/>
</dbReference>
<reference evidence="8 9" key="1">
    <citation type="submission" date="2019-08" db="EMBL/GenBank/DDBJ databases">
        <title>Archaea genome.</title>
        <authorList>
            <person name="Kajale S."/>
            <person name="Shouche Y."/>
            <person name="Deshpande N."/>
            <person name="Sharma A."/>
        </authorList>
    </citation>
    <scope>NUCLEOTIDE SEQUENCE [LARGE SCALE GENOMIC DNA]</scope>
    <source>
        <strain evidence="8 9">ESP3B_9</strain>
    </source>
</reference>
<evidence type="ECO:0000259" key="7">
    <source>
        <dbReference type="PROSITE" id="PS51900"/>
    </source>
</evidence>
<dbReference type="Proteomes" id="UP000324104">
    <property type="component" value="Unassembled WGS sequence"/>
</dbReference>
<dbReference type="InterPro" id="IPR011010">
    <property type="entry name" value="DNA_brk_join_enz"/>
</dbReference>
<keyword evidence="3" id="KW-0233">DNA recombination</keyword>
<feature type="region of interest" description="Disordered" evidence="5">
    <location>
        <begin position="321"/>
        <end position="358"/>
    </location>
</feature>
<proteinExistence type="predicted"/>
<gene>
    <name evidence="8" type="ORF">FYC77_16755</name>
</gene>
<keyword evidence="9" id="KW-1185">Reference proteome</keyword>
<dbReference type="Pfam" id="PF00589">
    <property type="entry name" value="Phage_integrase"/>
    <property type="match status" value="1"/>
</dbReference>
<evidence type="ECO:0000256" key="4">
    <source>
        <dbReference type="PROSITE-ProRule" id="PRU01248"/>
    </source>
</evidence>
<dbReference type="Pfam" id="PF02899">
    <property type="entry name" value="Phage_int_SAM_1"/>
    <property type="match status" value="1"/>
</dbReference>
<name>A0A5D5AGN9_9EURY</name>
<evidence type="ECO:0000256" key="2">
    <source>
        <dbReference type="ARBA" id="ARBA00023125"/>
    </source>
</evidence>
<feature type="compositionally biased region" description="Acidic residues" evidence="5">
    <location>
        <begin position="336"/>
        <end position="350"/>
    </location>
</feature>
<dbReference type="InterPro" id="IPR004107">
    <property type="entry name" value="Integrase_SAM-like_N"/>
</dbReference>
<dbReference type="Gene3D" id="1.10.150.130">
    <property type="match status" value="1"/>
</dbReference>
<dbReference type="CDD" id="cd00397">
    <property type="entry name" value="DNA_BRE_C"/>
    <property type="match status" value="1"/>
</dbReference>
<evidence type="ECO:0000259" key="6">
    <source>
        <dbReference type="PROSITE" id="PS51898"/>
    </source>
</evidence>
<dbReference type="AlphaFoldDB" id="A0A5D5AGN9"/>
<dbReference type="GO" id="GO:0003677">
    <property type="term" value="F:DNA binding"/>
    <property type="evidence" value="ECO:0007669"/>
    <property type="project" value="UniProtKB-UniRule"/>
</dbReference>
<evidence type="ECO:0000256" key="1">
    <source>
        <dbReference type="ARBA" id="ARBA00022908"/>
    </source>
</evidence>
<keyword evidence="2 4" id="KW-0238">DNA-binding</keyword>
<dbReference type="GO" id="GO:0006310">
    <property type="term" value="P:DNA recombination"/>
    <property type="evidence" value="ECO:0007669"/>
    <property type="project" value="UniProtKB-KW"/>
</dbReference>
<feature type="domain" description="Tyr recombinase" evidence="6">
    <location>
        <begin position="118"/>
        <end position="330"/>
    </location>
</feature>
<dbReference type="InterPro" id="IPR002104">
    <property type="entry name" value="Integrase_catalytic"/>
</dbReference>
<dbReference type="SUPFAM" id="SSF56349">
    <property type="entry name" value="DNA breaking-rejoining enzymes"/>
    <property type="match status" value="1"/>
</dbReference>